<evidence type="ECO:0000256" key="10">
    <source>
        <dbReference type="ARBA" id="ARBA00023180"/>
    </source>
</evidence>
<keyword evidence="6" id="KW-0547">Nucleotide-binding</keyword>
<keyword evidence="7" id="KW-0067">ATP-binding</keyword>
<dbReference type="InterPro" id="IPR003593">
    <property type="entry name" value="AAA+_ATPase"/>
</dbReference>
<feature type="transmembrane region" description="Helical" evidence="12">
    <location>
        <begin position="901"/>
        <end position="925"/>
    </location>
</feature>
<evidence type="ECO:0000259" key="14">
    <source>
        <dbReference type="PROSITE" id="PS50929"/>
    </source>
</evidence>
<dbReference type="CDD" id="cd03249">
    <property type="entry name" value="ABC_MTABC3_MDL1_MDL2"/>
    <property type="match status" value="2"/>
</dbReference>
<dbReference type="PROSITE" id="PS50893">
    <property type="entry name" value="ABC_TRANSPORTER_2"/>
    <property type="match status" value="2"/>
</dbReference>
<protein>
    <recommendedName>
        <fullName evidence="17">ABC transporter B family member 11</fullName>
    </recommendedName>
</protein>
<feature type="transmembrane region" description="Helical" evidence="12">
    <location>
        <begin position="821"/>
        <end position="838"/>
    </location>
</feature>
<dbReference type="GO" id="GO:0015421">
    <property type="term" value="F:ABC-type oligopeptide transporter activity"/>
    <property type="evidence" value="ECO:0007669"/>
    <property type="project" value="TreeGrafter"/>
</dbReference>
<dbReference type="EnsemblPlants" id="AET3Gv20626700.15">
    <property type="protein sequence ID" value="AET3Gv20626700.15"/>
    <property type="gene ID" value="AET3Gv20626700"/>
</dbReference>
<accession>A0A453FAY0</accession>
<dbReference type="SUPFAM" id="SSF90123">
    <property type="entry name" value="ABC transporter transmembrane region"/>
    <property type="match status" value="2"/>
</dbReference>
<feature type="domain" description="ABC transporter" evidence="13">
    <location>
        <begin position="999"/>
        <end position="1236"/>
    </location>
</feature>
<dbReference type="Pfam" id="PF00005">
    <property type="entry name" value="ABC_tran"/>
    <property type="match status" value="2"/>
</dbReference>
<feature type="transmembrane region" description="Helical" evidence="12">
    <location>
        <begin position="718"/>
        <end position="741"/>
    </location>
</feature>
<dbReference type="PANTHER" id="PTHR43394:SF16">
    <property type="entry name" value="ABC TRANSPORTER B FAMILY MEMBER 4-LIKE ISOFORM X1"/>
    <property type="match status" value="1"/>
</dbReference>
<dbReference type="InterPro" id="IPR017871">
    <property type="entry name" value="ABC_transporter-like_CS"/>
</dbReference>
<evidence type="ECO:0000313" key="15">
    <source>
        <dbReference type="EnsemblPlants" id="AET3Gv20626700.15"/>
    </source>
</evidence>
<feature type="domain" description="ABC transmembrane type-1" evidence="14">
    <location>
        <begin position="678"/>
        <end position="964"/>
    </location>
</feature>
<evidence type="ECO:0000256" key="6">
    <source>
        <dbReference type="ARBA" id="ARBA00022741"/>
    </source>
</evidence>
<dbReference type="PROSITE" id="PS50929">
    <property type="entry name" value="ABC_TM1F"/>
    <property type="match status" value="2"/>
</dbReference>
<feature type="transmembrane region" description="Helical" evidence="12">
    <location>
        <begin position="291"/>
        <end position="313"/>
    </location>
</feature>
<keyword evidence="9 12" id="KW-0472">Membrane</keyword>
<dbReference type="SMART" id="SM00382">
    <property type="entry name" value="AAA"/>
    <property type="match status" value="2"/>
</dbReference>
<dbReference type="GO" id="GO:0005524">
    <property type="term" value="F:ATP binding"/>
    <property type="evidence" value="ECO:0007669"/>
    <property type="project" value="UniProtKB-KW"/>
</dbReference>
<keyword evidence="3" id="KW-0813">Transport</keyword>
<dbReference type="FunFam" id="1.20.1560.10:FF:000044">
    <property type="entry name" value="ABC transporter B family member 9"/>
    <property type="match status" value="1"/>
</dbReference>
<name>A0A453FAY0_AEGTS</name>
<feature type="transmembrane region" description="Helical" evidence="12">
    <location>
        <begin position="797"/>
        <end position="815"/>
    </location>
</feature>
<organism evidence="15 16">
    <name type="scientific">Aegilops tauschii subsp. strangulata</name>
    <name type="common">Goatgrass</name>
    <dbReference type="NCBI Taxonomy" id="200361"/>
    <lineage>
        <taxon>Eukaryota</taxon>
        <taxon>Viridiplantae</taxon>
        <taxon>Streptophyta</taxon>
        <taxon>Embryophyta</taxon>
        <taxon>Tracheophyta</taxon>
        <taxon>Spermatophyta</taxon>
        <taxon>Magnoliopsida</taxon>
        <taxon>Liliopsida</taxon>
        <taxon>Poales</taxon>
        <taxon>Poaceae</taxon>
        <taxon>BOP clade</taxon>
        <taxon>Pooideae</taxon>
        <taxon>Triticodae</taxon>
        <taxon>Triticeae</taxon>
        <taxon>Triticinae</taxon>
        <taxon>Aegilops</taxon>
    </lineage>
</organism>
<keyword evidence="4 12" id="KW-0812">Transmembrane</keyword>
<evidence type="ECO:0000256" key="9">
    <source>
        <dbReference type="ARBA" id="ARBA00023136"/>
    </source>
</evidence>
<dbReference type="PROSITE" id="PS00211">
    <property type="entry name" value="ABC_TRANSPORTER_1"/>
    <property type="match status" value="2"/>
</dbReference>
<dbReference type="InterPro" id="IPR027417">
    <property type="entry name" value="P-loop_NTPase"/>
</dbReference>
<sequence>KDAGATKKKVAFFGMFRYARRADFALMGVGTVAAMVNGMSEPLMTVVFAAVIESFGGSDNSAVLHRVSKVVMYYIYLGIGTALASFLQVSCWTMAGERQSARIRSLYLEAVLKQDVSFFDVEMTTGEAISRMSADTVLVQDALGEKVGKYAQLLTTFVGCFIIGFIRGWMLALVMLACIPPNILSFAIMSRLRSQISARRQASYADAGNVVEQTIGAIKTVISFNGEKKAIALYNTLTKRAYKATVLEGIATGLGTGGIFSVFFCGYSLAFWYGAKLIINEGYTGGQVVNIVLAMLTGSMAIGTASPSISAIAEGQSAAYRLFEIMNKEPKIDITDTSGIVLDDIRGDVELNNVFFRYPARPEQLILNGLSLHVPSGTTMAIVGESGSGKSTIISLVERFYDPQAGNVLIDGINIKSMKLQWIRGMISLVSQEPLLFMTSIKDNITYGKEDATLEEIKRAAELANAANFIEKLPNAYETMVGQNGAQLSGGQKQRIAIARAILKNPRVLLLDEATSALDVESERVVQEALNRIMVGITTLIVAHRLSTVRNADCIAVVHQGKVAERGVHDDLIKDPDGAYSHLIRLQQANTEETPEMPYVAGSRFKSTSLSLEQSIRDSPRNRRQHSSKSLGLSRSDDLFRHVASREEHLEIGDSEAPKKAPIGRLFNLSRPEAPILLLAIIAATVHGLLFPSFSIMMSGGIRTFYYPAHQLRKDSTFWALMCLLMAIISLVSIQLEFYLFGVAGGKLIERVRALSFQSIIHQEVAWFDDPSNSSGALGARLFIDALNIRRLVGDNLAVLVQCTVTLICGFGIAFASDWKLTLSIIGVIPFLGLQNYIQLRFLKGFGEDAKVMYEDASQVVAEAIGSIRTVASFGAEKRVITLYSQKCQASMKQGIRSGMVGGVGFSFSNLMLYLTYALCFYVGAQFVHDGKSTFQNVFRVYFALIFTAYGISQTSDMASDSTKGQESATSILAFIDRKPKIDSTSDEGIKLEKVDGTIEFNHVRFKYPSRPDVQIFSDFTLGIASGKTTALVGESGSGKSTVIALLERFYDPDSGTISLDGTELRKLTLSWLRDQMGLVSQEPVLFNDTIRANIAYGKRGEATEEEIITVAKAANAHEFISGLPQGYNTNVGERGTQLSGGQKQRVAIARAILKDPRILLLDEATSALDAESERIVQDTLDQVMVSRTTIVVAHRLSTIKGADTIAVIKDGSVAEKGKHESLMSIKGGVYASLVELHSKAA</sequence>
<dbReference type="CDD" id="cd18577">
    <property type="entry name" value="ABC_6TM_Pgp_ABCB1_D1_like"/>
    <property type="match status" value="1"/>
</dbReference>
<feature type="domain" description="ABC transporter" evidence="13">
    <location>
        <begin position="349"/>
        <end position="585"/>
    </location>
</feature>
<evidence type="ECO:0000256" key="7">
    <source>
        <dbReference type="ARBA" id="ARBA00022840"/>
    </source>
</evidence>
<evidence type="ECO:0000256" key="4">
    <source>
        <dbReference type="ARBA" id="ARBA00022692"/>
    </source>
</evidence>
<reference evidence="16" key="2">
    <citation type="journal article" date="2017" name="Nat. Plants">
        <title>The Aegilops tauschii genome reveals multiple impacts of transposons.</title>
        <authorList>
            <person name="Zhao G."/>
            <person name="Zou C."/>
            <person name="Li K."/>
            <person name="Wang K."/>
            <person name="Li T."/>
            <person name="Gao L."/>
            <person name="Zhang X."/>
            <person name="Wang H."/>
            <person name="Yang Z."/>
            <person name="Liu X."/>
            <person name="Jiang W."/>
            <person name="Mao L."/>
            <person name="Kong X."/>
            <person name="Jiao Y."/>
            <person name="Jia J."/>
        </authorList>
    </citation>
    <scope>NUCLEOTIDE SEQUENCE [LARGE SCALE GENOMIC DNA]</scope>
    <source>
        <strain evidence="16">cv. AL8/78</strain>
    </source>
</reference>
<dbReference type="Gene3D" id="1.20.1560.10">
    <property type="entry name" value="ABC transporter type 1, transmembrane domain"/>
    <property type="match status" value="1"/>
</dbReference>
<dbReference type="Gramene" id="AET3Gv20626700.15">
    <property type="protein sequence ID" value="AET3Gv20626700.15"/>
    <property type="gene ID" value="AET3Gv20626700"/>
</dbReference>
<evidence type="ECO:0000259" key="13">
    <source>
        <dbReference type="PROSITE" id="PS50893"/>
    </source>
</evidence>
<keyword evidence="5" id="KW-0677">Repeat</keyword>
<dbReference type="InterPro" id="IPR003439">
    <property type="entry name" value="ABC_transporter-like_ATP-bd"/>
</dbReference>
<dbReference type="Pfam" id="PF00664">
    <property type="entry name" value="ABC_membrane"/>
    <property type="match status" value="2"/>
</dbReference>
<feature type="domain" description="ABC transmembrane type-1" evidence="14">
    <location>
        <begin position="29"/>
        <end position="314"/>
    </location>
</feature>
<dbReference type="InterPro" id="IPR036640">
    <property type="entry name" value="ABC1_TM_sf"/>
</dbReference>
<evidence type="ECO:0008006" key="17">
    <source>
        <dbReference type="Google" id="ProtNLM"/>
    </source>
</evidence>
<proteinExistence type="inferred from homology"/>
<reference evidence="15" key="4">
    <citation type="submission" date="2019-03" db="UniProtKB">
        <authorList>
            <consortium name="EnsemblPlants"/>
        </authorList>
    </citation>
    <scope>IDENTIFICATION</scope>
</reference>
<dbReference type="Gene3D" id="3.40.50.300">
    <property type="entry name" value="P-loop containing nucleotide triphosphate hydrolases"/>
    <property type="match status" value="2"/>
</dbReference>
<comment type="subcellular location">
    <subcellularLocation>
        <location evidence="1">Cell membrane</location>
        <topology evidence="1">Multi-pass membrane protein</topology>
    </subcellularLocation>
</comment>
<reference evidence="16" key="1">
    <citation type="journal article" date="2014" name="Science">
        <title>Ancient hybridizations among the ancestral genomes of bread wheat.</title>
        <authorList>
            <consortium name="International Wheat Genome Sequencing Consortium,"/>
            <person name="Marcussen T."/>
            <person name="Sandve S.R."/>
            <person name="Heier L."/>
            <person name="Spannagl M."/>
            <person name="Pfeifer M."/>
            <person name="Jakobsen K.S."/>
            <person name="Wulff B.B."/>
            <person name="Steuernagel B."/>
            <person name="Mayer K.F."/>
            <person name="Olsen O.A."/>
        </authorList>
    </citation>
    <scope>NUCLEOTIDE SEQUENCE [LARGE SCALE GENOMIC DNA]</scope>
    <source>
        <strain evidence="16">cv. AL8/78</strain>
    </source>
</reference>
<evidence type="ECO:0000256" key="3">
    <source>
        <dbReference type="ARBA" id="ARBA00022448"/>
    </source>
</evidence>
<keyword evidence="8 12" id="KW-1133">Transmembrane helix</keyword>
<dbReference type="CDD" id="cd18578">
    <property type="entry name" value="ABC_6TM_Pgp_ABCB1_D2_like"/>
    <property type="match status" value="1"/>
</dbReference>
<evidence type="ECO:0000256" key="1">
    <source>
        <dbReference type="ARBA" id="ARBA00004651"/>
    </source>
</evidence>
<dbReference type="GO" id="GO:0005743">
    <property type="term" value="C:mitochondrial inner membrane"/>
    <property type="evidence" value="ECO:0007669"/>
    <property type="project" value="TreeGrafter"/>
</dbReference>
<comment type="similarity">
    <text evidence="2">Belongs to the ABC transporter superfamily. ABCB family. Multidrug resistance exporter (TC 3.A.1.201) subfamily.</text>
</comment>
<reference evidence="15" key="3">
    <citation type="journal article" date="2017" name="Nature">
        <title>Genome sequence of the progenitor of the wheat D genome Aegilops tauschii.</title>
        <authorList>
            <person name="Luo M.C."/>
            <person name="Gu Y.Q."/>
            <person name="Puiu D."/>
            <person name="Wang H."/>
            <person name="Twardziok S.O."/>
            <person name="Deal K.R."/>
            <person name="Huo N."/>
            <person name="Zhu T."/>
            <person name="Wang L."/>
            <person name="Wang Y."/>
            <person name="McGuire P.E."/>
            <person name="Liu S."/>
            <person name="Long H."/>
            <person name="Ramasamy R.K."/>
            <person name="Rodriguez J.C."/>
            <person name="Van S.L."/>
            <person name="Yuan L."/>
            <person name="Wang Z."/>
            <person name="Xia Z."/>
            <person name="Xiao L."/>
            <person name="Anderson O.D."/>
            <person name="Ouyang S."/>
            <person name="Liang Y."/>
            <person name="Zimin A.V."/>
            <person name="Pertea G."/>
            <person name="Qi P."/>
            <person name="Bennetzen J.L."/>
            <person name="Dai X."/>
            <person name="Dawson M.W."/>
            <person name="Muller H.G."/>
            <person name="Kugler K."/>
            <person name="Rivarola-Duarte L."/>
            <person name="Spannagl M."/>
            <person name="Mayer K.F.X."/>
            <person name="Lu F.H."/>
            <person name="Bevan M.W."/>
            <person name="Leroy P."/>
            <person name="Li P."/>
            <person name="You F.M."/>
            <person name="Sun Q."/>
            <person name="Liu Z."/>
            <person name="Lyons E."/>
            <person name="Wicker T."/>
            <person name="Salzberg S.L."/>
            <person name="Devos K.M."/>
            <person name="Dvorak J."/>
        </authorList>
    </citation>
    <scope>NUCLEOTIDE SEQUENCE [LARGE SCALE GENOMIC DNA]</scope>
    <source>
        <strain evidence="15">cv. AL8/78</strain>
    </source>
</reference>
<feature type="transmembrane region" description="Helical" evidence="12">
    <location>
        <begin position="72"/>
        <end position="95"/>
    </location>
</feature>
<reference evidence="15" key="5">
    <citation type="journal article" date="2021" name="G3 (Bethesda)">
        <title>Aegilops tauschii genome assembly Aet v5.0 features greater sequence contiguity and improved annotation.</title>
        <authorList>
            <person name="Wang L."/>
            <person name="Zhu T."/>
            <person name="Rodriguez J.C."/>
            <person name="Deal K.R."/>
            <person name="Dubcovsky J."/>
            <person name="McGuire P.E."/>
            <person name="Lux T."/>
            <person name="Spannagl M."/>
            <person name="Mayer K.F.X."/>
            <person name="Baldrich P."/>
            <person name="Meyers B.C."/>
            <person name="Huo N."/>
            <person name="Gu Y.Q."/>
            <person name="Zhou H."/>
            <person name="Devos K.M."/>
            <person name="Bennetzen J.L."/>
            <person name="Unver T."/>
            <person name="Budak H."/>
            <person name="Gulick P.J."/>
            <person name="Galiba G."/>
            <person name="Kalapos B."/>
            <person name="Nelson D.R."/>
            <person name="Li P."/>
            <person name="You F.M."/>
            <person name="Luo M.C."/>
            <person name="Dvorak J."/>
        </authorList>
    </citation>
    <scope>NUCLEOTIDE SEQUENCE [LARGE SCALE GENOMIC DNA]</scope>
    <source>
        <strain evidence="15">cv. AL8/78</strain>
    </source>
</reference>
<dbReference type="GO" id="GO:0005886">
    <property type="term" value="C:plasma membrane"/>
    <property type="evidence" value="ECO:0007669"/>
    <property type="project" value="UniProtKB-SubCell"/>
</dbReference>
<evidence type="ECO:0000256" key="2">
    <source>
        <dbReference type="ARBA" id="ARBA00007577"/>
    </source>
</evidence>
<dbReference type="FunFam" id="3.40.50.300:FF:000066">
    <property type="entry name" value="ABC transporter B family member 1"/>
    <property type="match status" value="2"/>
</dbReference>
<evidence type="ECO:0000256" key="11">
    <source>
        <dbReference type="SAM" id="MobiDB-lite"/>
    </source>
</evidence>
<feature type="region of interest" description="Disordered" evidence="11">
    <location>
        <begin position="611"/>
        <end position="632"/>
    </location>
</feature>
<evidence type="ECO:0000256" key="8">
    <source>
        <dbReference type="ARBA" id="ARBA00022989"/>
    </source>
</evidence>
<evidence type="ECO:0000313" key="16">
    <source>
        <dbReference type="Proteomes" id="UP000015105"/>
    </source>
</evidence>
<feature type="transmembrane region" description="Helical" evidence="12">
    <location>
        <begin position="24"/>
        <end position="52"/>
    </location>
</feature>
<feature type="transmembrane region" description="Helical" evidence="12">
    <location>
        <begin position="249"/>
        <end position="271"/>
    </location>
</feature>
<dbReference type="FunFam" id="1.20.1560.10:FF:000025">
    <property type="entry name" value="ABC transporter B family member 9"/>
    <property type="match status" value="1"/>
</dbReference>
<evidence type="ECO:0000256" key="5">
    <source>
        <dbReference type="ARBA" id="ARBA00022737"/>
    </source>
</evidence>
<evidence type="ECO:0000256" key="12">
    <source>
        <dbReference type="SAM" id="Phobius"/>
    </source>
</evidence>
<dbReference type="FunFam" id="1.20.1560.10:FF:000360">
    <property type="entry name" value="Os01g0533900 protein"/>
    <property type="match status" value="1"/>
</dbReference>
<dbReference type="PANTHER" id="PTHR43394">
    <property type="entry name" value="ATP-DEPENDENT PERMEASE MDL1, MITOCHONDRIAL"/>
    <property type="match status" value="1"/>
</dbReference>
<dbReference type="AlphaFoldDB" id="A0A453FAY0"/>
<dbReference type="InterPro" id="IPR039421">
    <property type="entry name" value="Type_1_exporter"/>
</dbReference>
<dbReference type="Proteomes" id="UP000015105">
    <property type="component" value="Chromosome 3D"/>
</dbReference>
<dbReference type="GO" id="GO:0090374">
    <property type="term" value="P:oligopeptide export from mitochondrion"/>
    <property type="evidence" value="ECO:0007669"/>
    <property type="project" value="TreeGrafter"/>
</dbReference>
<feature type="transmembrane region" description="Helical" evidence="12">
    <location>
        <begin position="676"/>
        <end position="698"/>
    </location>
</feature>
<keyword evidence="10" id="KW-0325">Glycoprotein</keyword>
<feature type="transmembrane region" description="Helical" evidence="12">
    <location>
        <begin position="937"/>
        <end position="953"/>
    </location>
</feature>
<dbReference type="InterPro" id="IPR011527">
    <property type="entry name" value="ABC1_TM_dom"/>
</dbReference>
<dbReference type="SUPFAM" id="SSF52540">
    <property type="entry name" value="P-loop containing nucleoside triphosphate hydrolases"/>
    <property type="match status" value="2"/>
</dbReference>
<keyword evidence="16" id="KW-1185">Reference proteome</keyword>
<dbReference type="GO" id="GO:0016887">
    <property type="term" value="F:ATP hydrolysis activity"/>
    <property type="evidence" value="ECO:0007669"/>
    <property type="project" value="InterPro"/>
</dbReference>